<proteinExistence type="predicted"/>
<name>A0A660S9F9_UNCT6</name>
<protein>
    <recommendedName>
        <fullName evidence="4">Periplasmic heavy metal sensor</fullName>
    </recommendedName>
</protein>
<evidence type="ECO:0000313" key="2">
    <source>
        <dbReference type="EMBL" id="RKX67388.1"/>
    </source>
</evidence>
<reference evidence="2 3" key="1">
    <citation type="submission" date="2018-06" db="EMBL/GenBank/DDBJ databases">
        <title>Extensive metabolic versatility and redundancy in microbially diverse, dynamic hydrothermal sediments.</title>
        <authorList>
            <person name="Dombrowski N."/>
            <person name="Teske A."/>
            <person name="Baker B.J."/>
        </authorList>
    </citation>
    <scope>NUCLEOTIDE SEQUENCE [LARGE SCALE GENOMIC DNA]</scope>
    <source>
        <strain evidence="2">B35_G9</strain>
    </source>
</reference>
<dbReference type="EMBL" id="QNBC01000020">
    <property type="protein sequence ID" value="RKX67388.1"/>
    <property type="molecule type" value="Genomic_DNA"/>
</dbReference>
<evidence type="ECO:0008006" key="4">
    <source>
        <dbReference type="Google" id="ProtNLM"/>
    </source>
</evidence>
<dbReference type="AlphaFoldDB" id="A0A660S9F9"/>
<dbReference type="Gene3D" id="1.20.120.1490">
    <property type="match status" value="1"/>
</dbReference>
<evidence type="ECO:0000256" key="1">
    <source>
        <dbReference type="SAM" id="SignalP"/>
    </source>
</evidence>
<accession>A0A660S9F9</accession>
<feature type="signal peptide" evidence="1">
    <location>
        <begin position="1"/>
        <end position="19"/>
    </location>
</feature>
<feature type="chain" id="PRO_5025024823" description="Periplasmic heavy metal sensor" evidence="1">
    <location>
        <begin position="20"/>
        <end position="172"/>
    </location>
</feature>
<gene>
    <name evidence="2" type="ORF">DRP44_02365</name>
</gene>
<comment type="caution">
    <text evidence="2">The sequence shown here is derived from an EMBL/GenBank/DDBJ whole genome shotgun (WGS) entry which is preliminary data.</text>
</comment>
<evidence type="ECO:0000313" key="3">
    <source>
        <dbReference type="Proteomes" id="UP000282321"/>
    </source>
</evidence>
<keyword evidence="1" id="KW-0732">Signal</keyword>
<organism evidence="2 3">
    <name type="scientific">candidate division TA06 bacterium</name>
    <dbReference type="NCBI Taxonomy" id="2250710"/>
    <lineage>
        <taxon>Bacteria</taxon>
        <taxon>Bacteria division TA06</taxon>
    </lineage>
</organism>
<dbReference type="Proteomes" id="UP000282321">
    <property type="component" value="Unassembled WGS sequence"/>
</dbReference>
<sequence length="172" mass="19631">MKKLAFFTAILLFAIAISAQPVGMMSRGHIGHGDMMGPMIGKPAPMMGVGMEESLLAQVGLKEDQIQKIRAAKMDIEKDIIKLNSELKLKRVSLAEEMMKDNPNENIIKNITTDIGKIRGEITFKKVQGGLVLNKYLTKKQIEKLRELRETNMRKMAERRIERRGIRRNIRR</sequence>